<evidence type="ECO:0000259" key="7">
    <source>
        <dbReference type="Pfam" id="PF01103"/>
    </source>
</evidence>
<comment type="subcellular location">
    <subcellularLocation>
        <location evidence="1">Membrane</location>
    </subcellularLocation>
</comment>
<keyword evidence="3" id="KW-0812">Transmembrane</keyword>
<feature type="domain" description="POTRA" evidence="8">
    <location>
        <begin position="149"/>
        <end position="228"/>
    </location>
</feature>
<dbReference type="EMBL" id="CP003130">
    <property type="protein sequence ID" value="AEU34995.1"/>
    <property type="molecule type" value="Genomic_DNA"/>
</dbReference>
<name>G8NR10_GRAMM</name>
<accession>G8NR10</accession>
<dbReference type="Pfam" id="PF01103">
    <property type="entry name" value="Omp85"/>
    <property type="match status" value="1"/>
</dbReference>
<keyword evidence="10" id="KW-1185">Reference proteome</keyword>
<dbReference type="Gene3D" id="2.40.160.50">
    <property type="entry name" value="membrane protein fhac: a member of the omp85/tpsb transporter family"/>
    <property type="match status" value="1"/>
</dbReference>
<evidence type="ECO:0000256" key="6">
    <source>
        <dbReference type="SAM" id="SignalP"/>
    </source>
</evidence>
<dbReference type="PANTHER" id="PTHR12815:SF18">
    <property type="entry name" value="SORTING AND ASSEMBLY MACHINERY COMPONENT 50 HOMOLOG"/>
    <property type="match status" value="1"/>
</dbReference>
<evidence type="ECO:0000259" key="8">
    <source>
        <dbReference type="Pfam" id="PF07244"/>
    </source>
</evidence>
<dbReference type="AlphaFoldDB" id="G8NR10"/>
<organism evidence="9 10">
    <name type="scientific">Granulicella mallensis (strain ATCC BAA-1857 / DSM 23137 / MP5ACTX8)</name>
    <dbReference type="NCBI Taxonomy" id="682795"/>
    <lineage>
        <taxon>Bacteria</taxon>
        <taxon>Pseudomonadati</taxon>
        <taxon>Acidobacteriota</taxon>
        <taxon>Terriglobia</taxon>
        <taxon>Terriglobales</taxon>
        <taxon>Acidobacteriaceae</taxon>
        <taxon>Granulicella</taxon>
    </lineage>
</organism>
<evidence type="ECO:0000256" key="3">
    <source>
        <dbReference type="ARBA" id="ARBA00022692"/>
    </source>
</evidence>
<feature type="domain" description="POTRA" evidence="8">
    <location>
        <begin position="78"/>
        <end position="130"/>
    </location>
</feature>
<dbReference type="GO" id="GO:0019867">
    <property type="term" value="C:outer membrane"/>
    <property type="evidence" value="ECO:0007669"/>
    <property type="project" value="InterPro"/>
</dbReference>
<evidence type="ECO:0000256" key="4">
    <source>
        <dbReference type="ARBA" id="ARBA00023136"/>
    </source>
</evidence>
<feature type="domain" description="POTRA" evidence="8">
    <location>
        <begin position="402"/>
        <end position="490"/>
    </location>
</feature>
<feature type="signal peptide" evidence="6">
    <location>
        <begin position="1"/>
        <end position="20"/>
    </location>
</feature>
<feature type="region of interest" description="Disordered" evidence="5">
    <location>
        <begin position="35"/>
        <end position="59"/>
    </location>
</feature>
<sequence length="1105" mass="118970">MRNACLAAVAGFSLLTGASAQTLVAIPDAPTPQIVSPAAPQTAPQATAQTAANPQASSSVTNTLPALATSIWEKRGVNVEAIRFDGVTFGEKDAILAELTQKAGQPLDPEKVQNDLRRLFASGRYRDIGVNGLTNGNSLTLIYVGTARYYVGRVEIHGVNQERLTSLLEFATKLDPGSPYTEAQIPAAVEGVKQTLAQNGFYQPTVKVATTTDDAGHQVNATFTVETGPQARVGDVAVGGKEPGITVDEFRQKGHLNCSWIAAKFNKSCRPKVGRETTSTALSDVRKYYQKQNRLEATVSLQSQTYVPPTKRLNYDFSAEQGPLVKVIVNGVKLSRSRIHLLVPVFEEGAVDNDLLNEGSFNIRDYLQQQGYFDAQTKVQLLGAGTSNVTVQYDVTPGQRHRVTGVTLKGNKYFETDVIEERLRVKKADAYVRNGTYSSQLVTADTNSILALYRANGFSAAKVTADVKDIEKGPDSKIAQIRVTFNIVEGTQQKFGAIKFSGVDAGRHKDVQSLLNAQTGQPFSLITLSGDRDAVLGYYIAHGFDHAKIEIAQNVEDADKTRTDVTLNVSEGQQVFIDQVLLSGIVHTKPSVVQKQLTVHAGGALDQAALLETQRKLYNLALFNEVNAQVQNPTGDAPMKNVLVQLTEAKRWDVTYGFGFEAQTGTPGVVPGGIAPGTITGTSGSAGTAAQNGKAGVSPRGTLDISRINLRGTTQSLTLHTTYGLLEKVATLSLNTPQLLGKPNYTATLSGGYSNVQDITTFASSTLQGDVRLTQKFRKADTFIYDFQYRRVSVDADSLEVTPNLIPQLSEPVRVGGPAITYFHDTRDPSPLDAGKGTYFSIQEFIASSKFGSDTDFNKVDASQSTYYTFGKRKYVLARNTRIGFENSFGLNPNAAGVGSGQIGVSNLACAGILLQTNATCNAVPLPERLYAGGATSHRGFGINAAGPRDLTTGYPVGGSGVVVNTVELRLPPPTLPLVGDSISFVIFHDMGNVFQYPGDMFKSIKNFHQPNEQTCRNITIPAGTPGSTPREQQANAVGTCSFKYYSHAIGLGVRYKTPVGPIRVDFSYNLNPPVYPVFDDYTGALPYVGQAGHFNFFFSIGQSF</sequence>
<dbReference type="PANTHER" id="PTHR12815">
    <property type="entry name" value="SORTING AND ASSEMBLY MACHINERY SAMM50 PROTEIN FAMILY MEMBER"/>
    <property type="match status" value="1"/>
</dbReference>
<dbReference type="InterPro" id="IPR039910">
    <property type="entry name" value="D15-like"/>
</dbReference>
<evidence type="ECO:0000256" key="1">
    <source>
        <dbReference type="ARBA" id="ARBA00004370"/>
    </source>
</evidence>
<feature type="domain" description="Bacterial surface antigen (D15)" evidence="7">
    <location>
        <begin position="709"/>
        <end position="1105"/>
    </location>
</feature>
<proteinExistence type="predicted"/>
<gene>
    <name evidence="9" type="ordered locus">AciX8_0645</name>
</gene>
<dbReference type="Pfam" id="PF07244">
    <property type="entry name" value="POTRA"/>
    <property type="match status" value="5"/>
</dbReference>
<dbReference type="eggNOG" id="COG4775">
    <property type="taxonomic scope" value="Bacteria"/>
</dbReference>
<dbReference type="KEGG" id="gma:AciX8_0645"/>
<feature type="chain" id="PRO_5003512893" evidence="6">
    <location>
        <begin position="21"/>
        <end position="1105"/>
    </location>
</feature>
<evidence type="ECO:0000313" key="10">
    <source>
        <dbReference type="Proteomes" id="UP000007113"/>
    </source>
</evidence>
<feature type="compositionally biased region" description="Low complexity" evidence="5">
    <location>
        <begin position="36"/>
        <end position="59"/>
    </location>
</feature>
<reference evidence="9 10" key="1">
    <citation type="submission" date="2011-11" db="EMBL/GenBank/DDBJ databases">
        <title>Complete sequence of Granulicella mallensis MP5ACTX8.</title>
        <authorList>
            <consortium name="US DOE Joint Genome Institute"/>
            <person name="Lucas S."/>
            <person name="Copeland A."/>
            <person name="Lapidus A."/>
            <person name="Cheng J.-F."/>
            <person name="Goodwin L."/>
            <person name="Pitluck S."/>
            <person name="Peters L."/>
            <person name="Lu M."/>
            <person name="Detter J.C."/>
            <person name="Han C."/>
            <person name="Tapia R."/>
            <person name="Land M."/>
            <person name="Hauser L."/>
            <person name="Kyrpides N."/>
            <person name="Ivanova N."/>
            <person name="Mikhailova N."/>
            <person name="Pagani I."/>
            <person name="Rawat S."/>
            <person name="Mannisto M."/>
            <person name="Haggblom M."/>
            <person name="Woyke T."/>
        </authorList>
    </citation>
    <scope>NUCLEOTIDE SEQUENCE [LARGE SCALE GENOMIC DNA]</scope>
    <source>
        <strain evidence="10">ATCC BAA-1857 / DSM 23137 / MP5ACTX8</strain>
    </source>
</reference>
<keyword evidence="6" id="KW-0732">Signal</keyword>
<protein>
    <submittedName>
        <fullName evidence="9">Surface antigen (D15)</fullName>
    </submittedName>
</protein>
<dbReference type="HOGENOM" id="CLU_282519_0_0_0"/>
<evidence type="ECO:0000256" key="5">
    <source>
        <dbReference type="SAM" id="MobiDB-lite"/>
    </source>
</evidence>
<feature type="domain" description="POTRA" evidence="8">
    <location>
        <begin position="494"/>
        <end position="572"/>
    </location>
</feature>
<evidence type="ECO:0000256" key="2">
    <source>
        <dbReference type="ARBA" id="ARBA00022452"/>
    </source>
</evidence>
<keyword evidence="2" id="KW-1134">Transmembrane beta strand</keyword>
<dbReference type="InterPro" id="IPR010827">
    <property type="entry name" value="BamA/TamA_POTRA"/>
</dbReference>
<dbReference type="Proteomes" id="UP000007113">
    <property type="component" value="Chromosome"/>
</dbReference>
<dbReference type="RefSeq" id="WP_014263879.1">
    <property type="nucleotide sequence ID" value="NC_016631.1"/>
</dbReference>
<feature type="domain" description="POTRA" evidence="8">
    <location>
        <begin position="326"/>
        <end position="398"/>
    </location>
</feature>
<keyword evidence="4" id="KW-0472">Membrane</keyword>
<dbReference type="InterPro" id="IPR000184">
    <property type="entry name" value="Bac_surfAg_D15"/>
</dbReference>
<evidence type="ECO:0000313" key="9">
    <source>
        <dbReference type="EMBL" id="AEU34995.1"/>
    </source>
</evidence>
<dbReference type="Gene3D" id="3.10.20.310">
    <property type="entry name" value="membrane protein fhac"/>
    <property type="match status" value="5"/>
</dbReference>
<dbReference type="STRING" id="682795.AciX8_0645"/>